<evidence type="ECO:0000313" key="1">
    <source>
        <dbReference type="EMBL" id="JAE05853.1"/>
    </source>
</evidence>
<organism evidence="1">
    <name type="scientific">Arundo donax</name>
    <name type="common">Giant reed</name>
    <name type="synonym">Donax arundinaceus</name>
    <dbReference type="NCBI Taxonomy" id="35708"/>
    <lineage>
        <taxon>Eukaryota</taxon>
        <taxon>Viridiplantae</taxon>
        <taxon>Streptophyta</taxon>
        <taxon>Embryophyta</taxon>
        <taxon>Tracheophyta</taxon>
        <taxon>Spermatophyta</taxon>
        <taxon>Magnoliopsida</taxon>
        <taxon>Liliopsida</taxon>
        <taxon>Poales</taxon>
        <taxon>Poaceae</taxon>
        <taxon>PACMAD clade</taxon>
        <taxon>Arundinoideae</taxon>
        <taxon>Arundineae</taxon>
        <taxon>Arundo</taxon>
    </lineage>
</organism>
<name>A0A0A9FC56_ARUDO</name>
<reference evidence="1" key="2">
    <citation type="journal article" date="2015" name="Data Brief">
        <title>Shoot transcriptome of the giant reed, Arundo donax.</title>
        <authorList>
            <person name="Barrero R.A."/>
            <person name="Guerrero F.D."/>
            <person name="Moolhuijzen P."/>
            <person name="Goolsby J.A."/>
            <person name="Tidwell J."/>
            <person name="Bellgard S.E."/>
            <person name="Bellgard M.I."/>
        </authorList>
    </citation>
    <scope>NUCLEOTIDE SEQUENCE</scope>
    <source>
        <tissue evidence="1">Shoot tissue taken approximately 20 cm above the soil surface</tissue>
    </source>
</reference>
<proteinExistence type="predicted"/>
<dbReference type="AlphaFoldDB" id="A0A0A9FC56"/>
<accession>A0A0A9FC56</accession>
<reference evidence="1" key="1">
    <citation type="submission" date="2014-09" db="EMBL/GenBank/DDBJ databases">
        <authorList>
            <person name="Magalhaes I.L.F."/>
            <person name="Oliveira U."/>
            <person name="Santos F.R."/>
            <person name="Vidigal T.H.D.A."/>
            <person name="Brescovit A.D."/>
            <person name="Santos A.J."/>
        </authorList>
    </citation>
    <scope>NUCLEOTIDE SEQUENCE</scope>
    <source>
        <tissue evidence="1">Shoot tissue taken approximately 20 cm above the soil surface</tissue>
    </source>
</reference>
<sequence>MNSLWDTQRSVEDQNAQVECLVKEKLDEHMAAYFARMNSNAAQINQDHAGHQE</sequence>
<dbReference type="EMBL" id="GBRH01192043">
    <property type="protein sequence ID" value="JAE05853.1"/>
    <property type="molecule type" value="Transcribed_RNA"/>
</dbReference>
<protein>
    <submittedName>
        <fullName evidence="1">Uncharacterized protein</fullName>
    </submittedName>
</protein>